<evidence type="ECO:0000256" key="1">
    <source>
        <dbReference type="ARBA" id="ARBA00022755"/>
    </source>
</evidence>
<dbReference type="Proteomes" id="UP001056649">
    <property type="component" value="Chromosome"/>
</dbReference>
<comment type="catalytic activity">
    <reaction evidence="3 4">
        <text>5-carboxyamino-1-(5-phospho-D-ribosyl)imidazole + H(+) = 5-amino-1-(5-phospho-D-ribosyl)imidazole-4-carboxylate</text>
        <dbReference type="Rhea" id="RHEA:13193"/>
        <dbReference type="ChEBI" id="CHEBI:15378"/>
        <dbReference type="ChEBI" id="CHEBI:58730"/>
        <dbReference type="ChEBI" id="CHEBI:77657"/>
        <dbReference type="EC" id="5.4.99.18"/>
    </reaction>
</comment>
<evidence type="ECO:0000256" key="5">
    <source>
        <dbReference type="PIRSR" id="PIRSR001338-1"/>
    </source>
</evidence>
<dbReference type="PANTHER" id="PTHR23046:SF2">
    <property type="entry name" value="PHOSPHORIBOSYLAMINOIMIDAZOLE CARBOXYLASE"/>
    <property type="match status" value="1"/>
</dbReference>
<feature type="binding site" evidence="3 5">
    <location>
        <position position="15"/>
    </location>
    <ligand>
        <name>substrate</name>
    </ligand>
</feature>
<evidence type="ECO:0000256" key="2">
    <source>
        <dbReference type="ARBA" id="ARBA00023235"/>
    </source>
</evidence>
<dbReference type="RefSeq" id="WP_005966229.1">
    <property type="nucleotide sequence ID" value="NZ_CP090569.1"/>
</dbReference>
<dbReference type="GO" id="GO:0006189">
    <property type="term" value="P:'de novo' IMP biosynthetic process"/>
    <property type="evidence" value="ECO:0007669"/>
    <property type="project" value="UniProtKB-UniRule"/>
</dbReference>
<gene>
    <name evidence="3 7" type="primary">purE</name>
    <name evidence="7" type="ORF">L0Y14_15665</name>
</gene>
<dbReference type="EMBL" id="CP090569">
    <property type="protein sequence ID" value="USF87533.1"/>
    <property type="molecule type" value="Genomic_DNA"/>
</dbReference>
<dbReference type="HAMAP" id="MF_01929">
    <property type="entry name" value="PurE_classI"/>
    <property type="match status" value="1"/>
</dbReference>
<feature type="binding site" evidence="3 5">
    <location>
        <position position="42"/>
    </location>
    <ligand>
        <name>substrate</name>
    </ligand>
</feature>
<dbReference type="NCBIfam" id="TIGR01162">
    <property type="entry name" value="purE"/>
    <property type="match status" value="1"/>
</dbReference>
<dbReference type="SMART" id="SM01001">
    <property type="entry name" value="AIRC"/>
    <property type="match status" value="1"/>
</dbReference>
<keyword evidence="7" id="KW-0456">Lyase</keyword>
<reference evidence="7" key="1">
    <citation type="journal article" date="2022" name="Mol. Ecol. Resour.">
        <title>The complete and closed genome of the facultative generalist Candidatus Endoriftia persephone from deep-sea hydrothermal vents.</title>
        <authorList>
            <person name="de Oliveira A.L."/>
            <person name="Srivastava A."/>
            <person name="Espada-Hinojosa S."/>
            <person name="Bright M."/>
        </authorList>
    </citation>
    <scope>NUCLEOTIDE SEQUENCE</scope>
    <source>
        <strain evidence="7">Tica-EPR-9o50.N</strain>
    </source>
</reference>
<dbReference type="Gene3D" id="3.40.50.1970">
    <property type="match status" value="1"/>
</dbReference>
<dbReference type="Pfam" id="PF00731">
    <property type="entry name" value="AIRC"/>
    <property type="match status" value="1"/>
</dbReference>
<accession>A0A9J6ZXR5</accession>
<dbReference type="KEGG" id="eps:L0Y14_15665"/>
<evidence type="ECO:0000313" key="8">
    <source>
        <dbReference type="Proteomes" id="UP001056649"/>
    </source>
</evidence>
<dbReference type="GO" id="GO:0034023">
    <property type="term" value="F:5-(carboxyamino)imidazole ribonucleotide mutase activity"/>
    <property type="evidence" value="ECO:0007669"/>
    <property type="project" value="UniProtKB-UniRule"/>
</dbReference>
<comment type="similarity">
    <text evidence="3">Belongs to the AIR carboxylase family. Class I subfamily.</text>
</comment>
<name>A0A9J6ZXR5_9GAMM</name>
<dbReference type="InterPro" id="IPR033747">
    <property type="entry name" value="PurE_ClassI"/>
</dbReference>
<dbReference type="PANTHER" id="PTHR23046">
    <property type="entry name" value="PHOSPHORIBOSYLAMINOIMIDAZOLE CARBOXYLASE CATALYTIC SUBUNIT"/>
    <property type="match status" value="1"/>
</dbReference>
<dbReference type="EC" id="5.4.99.18" evidence="3 4"/>
<evidence type="ECO:0000256" key="4">
    <source>
        <dbReference type="PIRNR" id="PIRNR001338"/>
    </source>
</evidence>
<dbReference type="GO" id="GO:0016829">
    <property type="term" value="F:lyase activity"/>
    <property type="evidence" value="ECO:0007669"/>
    <property type="project" value="UniProtKB-KW"/>
</dbReference>
<protein>
    <recommendedName>
        <fullName evidence="3 4">N5-carboxyaminoimidazole ribonucleotide mutase</fullName>
        <shortName evidence="3 4">N5-CAIR mutase</shortName>
        <ecNumber evidence="3 4">5.4.99.18</ecNumber>
    </recommendedName>
    <alternativeName>
        <fullName evidence="3">5-(carboxyamino)imidazole ribonucleotide mutase</fullName>
    </alternativeName>
</protein>
<keyword evidence="1 3" id="KW-0658">Purine biosynthesis</keyword>
<feature type="domain" description="PurE" evidence="6">
    <location>
        <begin position="4"/>
        <end position="155"/>
    </location>
</feature>
<organism evidence="7 8">
    <name type="scientific">Candidatus Endoriftia persephonae</name>
    <dbReference type="NCBI Taxonomy" id="393765"/>
    <lineage>
        <taxon>Bacteria</taxon>
        <taxon>Pseudomonadati</taxon>
        <taxon>Pseudomonadota</taxon>
        <taxon>Gammaproteobacteria</taxon>
        <taxon>Chromatiales</taxon>
        <taxon>Sedimenticolaceae</taxon>
        <taxon>Candidatus Endoriftia</taxon>
    </lineage>
</organism>
<dbReference type="SUPFAM" id="SSF52255">
    <property type="entry name" value="N5-CAIR mutase (phosphoribosylaminoimidazole carboxylase, PurE)"/>
    <property type="match status" value="1"/>
</dbReference>
<evidence type="ECO:0000259" key="6">
    <source>
        <dbReference type="SMART" id="SM01001"/>
    </source>
</evidence>
<comment type="pathway">
    <text evidence="3 4">Purine metabolism; IMP biosynthesis via de novo pathway; 5-amino-1-(5-phospho-D-ribosyl)imidazole-4-carboxylate from 5-amino-1-(5-phospho-D-ribosyl)imidazole (N5-CAIR route): step 2/2.</text>
</comment>
<proteinExistence type="inferred from homology"/>
<keyword evidence="2 3" id="KW-0413">Isomerase</keyword>
<sequence>MNKPFVAVLMGSDSDLPVMQSTLDVLRALAIPYEVKITSAHRTPDTTHTYVKDADQRGCAVFIAAAGLAAHLAGAVSAATLKPVIGVPLDAGPLKGMDSLLSTVQMPGGIPVATVAIGKAGAKNAAYLASQIMALGDTELATRIRAEREANAKGVIEKDAKLQADLAR</sequence>
<evidence type="ECO:0000256" key="3">
    <source>
        <dbReference type="HAMAP-Rule" id="MF_01929"/>
    </source>
</evidence>
<comment type="function">
    <text evidence="3 4">Catalyzes the conversion of N5-carboxyaminoimidazole ribonucleotide (N5-CAIR) to 4-carboxy-5-aminoimidazole ribonucleotide (CAIR).</text>
</comment>
<keyword evidence="8" id="KW-1185">Reference proteome</keyword>
<dbReference type="InterPro" id="IPR000031">
    <property type="entry name" value="PurE_dom"/>
</dbReference>
<feature type="binding site" evidence="3 5">
    <location>
        <position position="12"/>
    </location>
    <ligand>
        <name>substrate</name>
    </ligand>
</feature>
<dbReference type="InterPro" id="IPR024694">
    <property type="entry name" value="PurE_prokaryotes"/>
</dbReference>
<dbReference type="AlphaFoldDB" id="A0A9J6ZXR5"/>
<dbReference type="PIRSF" id="PIRSF001338">
    <property type="entry name" value="AIR_carboxylase"/>
    <property type="match status" value="1"/>
</dbReference>
<evidence type="ECO:0000313" key="7">
    <source>
        <dbReference type="EMBL" id="USF87533.1"/>
    </source>
</evidence>